<evidence type="ECO:0000313" key="1">
    <source>
        <dbReference type="EMBL" id="QJA50001.1"/>
    </source>
</evidence>
<gene>
    <name evidence="2" type="ORF">MM415B01221_0029</name>
    <name evidence="1" type="ORF">TM448A01550_0016</name>
    <name evidence="3" type="ORF">TM448B05832_0009</name>
</gene>
<accession>A0A6H1ZRG0</accession>
<organism evidence="1">
    <name type="scientific">viral metagenome</name>
    <dbReference type="NCBI Taxonomy" id="1070528"/>
    <lineage>
        <taxon>unclassified sequences</taxon>
        <taxon>metagenomes</taxon>
        <taxon>organismal metagenomes</taxon>
    </lineage>
</organism>
<evidence type="ECO:0000313" key="3">
    <source>
        <dbReference type="EMBL" id="QJI04010.1"/>
    </source>
</evidence>
<reference evidence="1" key="1">
    <citation type="submission" date="2020-03" db="EMBL/GenBank/DDBJ databases">
        <title>The deep terrestrial virosphere.</title>
        <authorList>
            <person name="Holmfeldt K."/>
            <person name="Nilsson E."/>
            <person name="Simone D."/>
            <person name="Lopez-Fernandez M."/>
            <person name="Wu X."/>
            <person name="de Brujin I."/>
            <person name="Lundin D."/>
            <person name="Andersson A."/>
            <person name="Bertilsson S."/>
            <person name="Dopson M."/>
        </authorList>
    </citation>
    <scope>NUCLEOTIDE SEQUENCE</scope>
    <source>
        <strain evidence="2">MM415B01221</strain>
        <strain evidence="1">TM448A01550</strain>
        <strain evidence="3">TM448B05832</strain>
    </source>
</reference>
<dbReference type="EMBL" id="MT144168">
    <property type="protein sequence ID" value="QJA50001.1"/>
    <property type="molecule type" value="Genomic_DNA"/>
</dbReference>
<dbReference type="EMBL" id="MT145139">
    <property type="protein sequence ID" value="QJI04010.1"/>
    <property type="molecule type" value="Genomic_DNA"/>
</dbReference>
<protein>
    <submittedName>
        <fullName evidence="1">Uncharacterized protein</fullName>
    </submittedName>
</protein>
<dbReference type="AlphaFoldDB" id="A0A6H1ZRG0"/>
<sequence length="59" mass="6786">MDNLSGIIYQRVVGVFPDVNRDVLVVLSEGLSTRIHNLFKEWLKKHGTKHQIELLGLEE</sequence>
<name>A0A6H1ZRG0_9ZZZZ</name>
<proteinExistence type="predicted"/>
<evidence type="ECO:0000313" key="2">
    <source>
        <dbReference type="EMBL" id="QJA59920.1"/>
    </source>
</evidence>
<dbReference type="EMBL" id="MT141388">
    <property type="protein sequence ID" value="QJA59920.1"/>
    <property type="molecule type" value="Genomic_DNA"/>
</dbReference>